<dbReference type="EMBL" id="FMSV02000045">
    <property type="protein sequence ID" value="SEH04333.1"/>
    <property type="molecule type" value="Genomic_DNA"/>
</dbReference>
<organism evidence="2 3">
    <name type="scientific">Candidatus Venteria ishoeyi</name>
    <dbReference type="NCBI Taxonomy" id="1899563"/>
    <lineage>
        <taxon>Bacteria</taxon>
        <taxon>Pseudomonadati</taxon>
        <taxon>Pseudomonadota</taxon>
        <taxon>Gammaproteobacteria</taxon>
        <taxon>Thiotrichales</taxon>
        <taxon>Thiotrichaceae</taxon>
        <taxon>Venteria</taxon>
    </lineage>
</organism>
<dbReference type="OrthoDB" id="5422561at2"/>
<gene>
    <name evidence="1" type="ORF">MBHS_00179</name>
    <name evidence="2" type="ORF">MBHS_02170</name>
</gene>
<proteinExistence type="predicted"/>
<dbReference type="AlphaFoldDB" id="A0A1H6F9M8"/>
<evidence type="ECO:0000313" key="1">
    <source>
        <dbReference type="EMBL" id="SEH04333.1"/>
    </source>
</evidence>
<protein>
    <recommendedName>
        <fullName evidence="4">ParD-like antitoxin of type II bacterial toxin-antitoxin system</fullName>
    </recommendedName>
</protein>
<accession>A0A1H6F9M8</accession>
<dbReference type="Pfam" id="PF11903">
    <property type="entry name" value="ParD_like"/>
    <property type="match status" value="1"/>
</dbReference>
<dbReference type="InterPro" id="IPR021831">
    <property type="entry name" value="ParD-like"/>
</dbReference>
<dbReference type="Proteomes" id="UP000236724">
    <property type="component" value="Unassembled WGS sequence"/>
</dbReference>
<evidence type="ECO:0000313" key="3">
    <source>
        <dbReference type="Proteomes" id="UP000236724"/>
    </source>
</evidence>
<reference evidence="2 3" key="1">
    <citation type="submission" date="2016-10" db="EMBL/GenBank/DDBJ databases">
        <authorList>
            <person name="de Groot N.N."/>
        </authorList>
    </citation>
    <scope>NUCLEOTIDE SEQUENCE [LARGE SCALE GENOMIC DNA]</scope>
    <source>
        <strain evidence="2">MBHS1</strain>
    </source>
</reference>
<dbReference type="EMBL" id="FMSV02000471">
    <property type="protein sequence ID" value="SEH06313.1"/>
    <property type="molecule type" value="Genomic_DNA"/>
</dbReference>
<evidence type="ECO:0000313" key="2">
    <source>
        <dbReference type="EMBL" id="SEH06313.1"/>
    </source>
</evidence>
<name>A0A1H6F9M8_9GAMM</name>
<evidence type="ECO:0008006" key="4">
    <source>
        <dbReference type="Google" id="ProtNLM"/>
    </source>
</evidence>
<sequence length="75" mass="8598">MSTAIRISDPLANKARIQSRVFHRSLSGQIEYWAKMGEILEENPDLSFAFVQEIMVGREQVNAGDLTPYQFNHED</sequence>
<keyword evidence="3" id="KW-1185">Reference proteome</keyword>